<dbReference type="EMBL" id="JBEPMJ010000012">
    <property type="protein sequence ID" value="MET3750585.1"/>
    <property type="molecule type" value="Genomic_DNA"/>
</dbReference>
<proteinExistence type="predicted"/>
<reference evidence="2 3" key="1">
    <citation type="submission" date="2024-06" db="EMBL/GenBank/DDBJ databases">
        <title>Genomic Encyclopedia of Type Strains, Phase IV (KMG-IV): sequencing the most valuable type-strain genomes for metagenomic binning, comparative biology and taxonomic classification.</title>
        <authorList>
            <person name="Goeker M."/>
        </authorList>
    </citation>
    <scope>NUCLEOTIDE SEQUENCE [LARGE SCALE GENOMIC DNA]</scope>
    <source>
        <strain evidence="2 3">DSM 29492</strain>
    </source>
</reference>
<name>A0ABV2M2A5_9FIRM</name>
<feature type="transmembrane region" description="Helical" evidence="1">
    <location>
        <begin position="35"/>
        <end position="55"/>
    </location>
</feature>
<comment type="caution">
    <text evidence="2">The sequence shown here is derived from an EMBL/GenBank/DDBJ whole genome shotgun (WGS) entry which is preliminary data.</text>
</comment>
<keyword evidence="1" id="KW-0812">Transmembrane</keyword>
<keyword evidence="1" id="KW-0472">Membrane</keyword>
<accession>A0ABV2M2A5</accession>
<gene>
    <name evidence="2" type="ORF">ABID24_001837</name>
</gene>
<protein>
    <submittedName>
        <fullName evidence="2">Uncharacterized protein</fullName>
    </submittedName>
</protein>
<sequence length="63" mass="7289">MKKYNHAVSVLWSAGTVLFEILGIPLLFIRQNSPWAIFLVLGTMFWVIGISVAYMRIEARYKK</sequence>
<keyword evidence="1" id="KW-1133">Transmembrane helix</keyword>
<keyword evidence="3" id="KW-1185">Reference proteome</keyword>
<dbReference type="RefSeq" id="WP_257464664.1">
    <property type="nucleotide sequence ID" value="NZ_BAABXP010000001.1"/>
</dbReference>
<evidence type="ECO:0000313" key="3">
    <source>
        <dbReference type="Proteomes" id="UP001549106"/>
    </source>
</evidence>
<feature type="transmembrane region" description="Helical" evidence="1">
    <location>
        <begin position="7"/>
        <end position="29"/>
    </location>
</feature>
<evidence type="ECO:0000313" key="2">
    <source>
        <dbReference type="EMBL" id="MET3750585.1"/>
    </source>
</evidence>
<organism evidence="2 3">
    <name type="scientific">Blautia caecimuris</name>
    <dbReference type="NCBI Taxonomy" id="1796615"/>
    <lineage>
        <taxon>Bacteria</taxon>
        <taxon>Bacillati</taxon>
        <taxon>Bacillota</taxon>
        <taxon>Clostridia</taxon>
        <taxon>Lachnospirales</taxon>
        <taxon>Lachnospiraceae</taxon>
        <taxon>Blautia</taxon>
    </lineage>
</organism>
<evidence type="ECO:0000256" key="1">
    <source>
        <dbReference type="SAM" id="Phobius"/>
    </source>
</evidence>
<dbReference type="Proteomes" id="UP001549106">
    <property type="component" value="Unassembled WGS sequence"/>
</dbReference>